<organism evidence="1 2">
    <name type="scientific">Leucogyrophana mollusca</name>
    <dbReference type="NCBI Taxonomy" id="85980"/>
    <lineage>
        <taxon>Eukaryota</taxon>
        <taxon>Fungi</taxon>
        <taxon>Dikarya</taxon>
        <taxon>Basidiomycota</taxon>
        <taxon>Agaricomycotina</taxon>
        <taxon>Agaricomycetes</taxon>
        <taxon>Agaricomycetidae</taxon>
        <taxon>Boletales</taxon>
        <taxon>Boletales incertae sedis</taxon>
        <taxon>Leucogyrophana</taxon>
    </lineage>
</organism>
<dbReference type="Proteomes" id="UP000790709">
    <property type="component" value="Unassembled WGS sequence"/>
</dbReference>
<gene>
    <name evidence="1" type="ORF">BV22DRAFT_1135727</name>
</gene>
<evidence type="ECO:0000313" key="2">
    <source>
        <dbReference type="Proteomes" id="UP000790709"/>
    </source>
</evidence>
<reference evidence="1" key="1">
    <citation type="journal article" date="2021" name="New Phytol.">
        <title>Evolutionary innovations through gain and loss of genes in the ectomycorrhizal Boletales.</title>
        <authorList>
            <person name="Wu G."/>
            <person name="Miyauchi S."/>
            <person name="Morin E."/>
            <person name="Kuo A."/>
            <person name="Drula E."/>
            <person name="Varga T."/>
            <person name="Kohler A."/>
            <person name="Feng B."/>
            <person name="Cao Y."/>
            <person name="Lipzen A."/>
            <person name="Daum C."/>
            <person name="Hundley H."/>
            <person name="Pangilinan J."/>
            <person name="Johnson J."/>
            <person name="Barry K."/>
            <person name="LaButti K."/>
            <person name="Ng V."/>
            <person name="Ahrendt S."/>
            <person name="Min B."/>
            <person name="Choi I.G."/>
            <person name="Park H."/>
            <person name="Plett J.M."/>
            <person name="Magnuson J."/>
            <person name="Spatafora J.W."/>
            <person name="Nagy L.G."/>
            <person name="Henrissat B."/>
            <person name="Grigoriev I.V."/>
            <person name="Yang Z.L."/>
            <person name="Xu J."/>
            <person name="Martin F.M."/>
        </authorList>
    </citation>
    <scope>NUCLEOTIDE SEQUENCE</scope>
    <source>
        <strain evidence="1">KUC20120723A-06</strain>
    </source>
</reference>
<sequence>MIIEGPLLKPAPKRTTRMSSLIILSDSPPAKRARVVNMPREDKPGPDKSAINAPKPSKSAVNSSEKPAKYSNDDLPAGCNNGSQWRGILIPTYAKWYGTLSTPWGTKPAIETKTLRWLWDATFDGTIPATFEEEGPIHYVSGQRMTEWRSGIASASLMSITSLVSMDPSCRTKEGLIAFGEFWLADKRYLFKDISADDKSGYTGMWQSHFILKVFAAHLHFIQGAIDVPELADHDFTPKGALALSAVSLHRAFTLITEGKLTFSVETTKPKQKKNSASGSSKPVWKAKIHAGETFSFARWGFETRHLLKAAKQIPPHVWDAIIADAQQYVKETSRKHASKSTESGESDTDDDGEEEDDEFTDLFNFR</sequence>
<keyword evidence="2" id="KW-1185">Reference proteome</keyword>
<evidence type="ECO:0000313" key="1">
    <source>
        <dbReference type="EMBL" id="KAH7917068.1"/>
    </source>
</evidence>
<accession>A0ACB8AWX4</accession>
<comment type="caution">
    <text evidence="1">The sequence shown here is derived from an EMBL/GenBank/DDBJ whole genome shotgun (WGS) entry which is preliminary data.</text>
</comment>
<name>A0ACB8AWX4_9AGAM</name>
<proteinExistence type="predicted"/>
<dbReference type="EMBL" id="MU267301">
    <property type="protein sequence ID" value="KAH7917068.1"/>
    <property type="molecule type" value="Genomic_DNA"/>
</dbReference>
<protein>
    <submittedName>
        <fullName evidence="1">Uncharacterized protein</fullName>
    </submittedName>
</protein>